<dbReference type="Proteomes" id="UP000264820">
    <property type="component" value="Unplaced"/>
</dbReference>
<reference evidence="3" key="2">
    <citation type="submission" date="2025-09" db="UniProtKB">
        <authorList>
            <consortium name="Ensembl"/>
        </authorList>
    </citation>
    <scope>IDENTIFICATION</scope>
</reference>
<protein>
    <recommendedName>
        <fullName evidence="2">RNase H type-1 domain-containing protein</fullName>
    </recommendedName>
</protein>
<dbReference type="PANTHER" id="PTHR10424">
    <property type="entry name" value="VIRAL ENVELOPE PROTEIN"/>
    <property type="match status" value="1"/>
</dbReference>
<dbReference type="InterPro" id="IPR012337">
    <property type="entry name" value="RNaseH-like_sf"/>
</dbReference>
<dbReference type="OMA" id="HTFFITH"/>
<organism evidence="3 4">
    <name type="scientific">Hippocampus comes</name>
    <name type="common">Tiger tail seahorse</name>
    <dbReference type="NCBI Taxonomy" id="109280"/>
    <lineage>
        <taxon>Eukaryota</taxon>
        <taxon>Metazoa</taxon>
        <taxon>Chordata</taxon>
        <taxon>Craniata</taxon>
        <taxon>Vertebrata</taxon>
        <taxon>Euteleostomi</taxon>
        <taxon>Actinopterygii</taxon>
        <taxon>Neopterygii</taxon>
        <taxon>Teleostei</taxon>
        <taxon>Neoteleostei</taxon>
        <taxon>Acanthomorphata</taxon>
        <taxon>Syngnathiaria</taxon>
        <taxon>Syngnathiformes</taxon>
        <taxon>Syngnathoidei</taxon>
        <taxon>Syngnathidae</taxon>
        <taxon>Hippocampus</taxon>
    </lineage>
</organism>
<dbReference type="Ensembl" id="ENSHCOT00000016893.1">
    <property type="protein sequence ID" value="ENSHCOP00000024069.1"/>
    <property type="gene ID" value="ENSHCOG00000013099.1"/>
</dbReference>
<dbReference type="AlphaFoldDB" id="A0A3Q2Z0G8"/>
<dbReference type="PANTHER" id="PTHR10424:SF68">
    <property type="entry name" value="ENDOGENOUS RETROVIRUS GROUP 3 MEMBER 1 ENV POLYPROTEIN"/>
    <property type="match status" value="1"/>
</dbReference>
<dbReference type="SUPFAM" id="SSF58069">
    <property type="entry name" value="Virus ectodomain"/>
    <property type="match status" value="1"/>
</dbReference>
<keyword evidence="4" id="KW-1185">Reference proteome</keyword>
<feature type="domain" description="RNase H type-1" evidence="2">
    <location>
        <begin position="2"/>
        <end position="156"/>
    </location>
</feature>
<evidence type="ECO:0000259" key="2">
    <source>
        <dbReference type="PROSITE" id="PS50879"/>
    </source>
</evidence>
<dbReference type="Gene3D" id="3.30.420.10">
    <property type="entry name" value="Ribonuclease H-like superfamily/Ribonuclease H"/>
    <property type="match status" value="1"/>
</dbReference>
<dbReference type="SUPFAM" id="SSF53098">
    <property type="entry name" value="Ribonuclease H-like"/>
    <property type="match status" value="1"/>
</dbReference>
<evidence type="ECO:0000256" key="1">
    <source>
        <dbReference type="SAM" id="Phobius"/>
    </source>
</evidence>
<dbReference type="Pfam" id="PF00075">
    <property type="entry name" value="RNase_H"/>
    <property type="match status" value="1"/>
</dbReference>
<proteinExistence type="predicted"/>
<dbReference type="InterPro" id="IPR002156">
    <property type="entry name" value="RNaseH_domain"/>
</dbReference>
<keyword evidence="1" id="KW-0812">Transmembrane</keyword>
<name>A0A3Q2Z0G8_HIPCM</name>
<reference evidence="3" key="1">
    <citation type="submission" date="2025-08" db="UniProtKB">
        <authorList>
            <consortium name="Ensembl"/>
        </authorList>
    </citation>
    <scope>IDENTIFICATION</scope>
</reference>
<dbReference type="InterPro" id="IPR036397">
    <property type="entry name" value="RNaseH_sf"/>
</dbReference>
<accession>A0A3Q2Z0G8</accession>
<sequence>MSEPDYNVFTDGCCFRHPTEGLISSYSVITDDGQQTRQFRIQETERIGGKQSAQRAELIAVIRALERAQGLRVNVFTDSAYVVGAIFTEMPLWRRNGYRTAAGTLIKHSVEIERLGEALLKPKEVAIVKCRAHTGGTSYVEVGNDRADRVVFMDVKPGHRYEMCYGRLSGSVPLGKLDIETQCRDNRFVVCGGGAPVKNGTYNIRGGWWLCGNDAYMVLPPDWTGVCTPIFVTDHTFFITHANQTSRLRRDAPTFSPHDSVWGTDVPEEFKHWSKGEKFGLALFPWAGVAKNMLRIETIDYRLKSFVNFSIGVEEGQNRELEAIRLMVLQNRMVLDLQTAATGGVCALFNKTCCTFIPDEVHTSVAEGMSNLYALREALLKLLFPVVVGLVIVCVVSSCIVPCVRRMLSSMILNQVQADRQMPLLSPSLGGRDRSVVPLFAGVDTQTIL</sequence>
<dbReference type="GeneTree" id="ENSGT00530000064449"/>
<keyword evidence="1" id="KW-0472">Membrane</keyword>
<feature type="transmembrane region" description="Helical" evidence="1">
    <location>
        <begin position="382"/>
        <end position="404"/>
    </location>
</feature>
<dbReference type="GO" id="GO:0004523">
    <property type="term" value="F:RNA-DNA hybrid ribonuclease activity"/>
    <property type="evidence" value="ECO:0007669"/>
    <property type="project" value="InterPro"/>
</dbReference>
<evidence type="ECO:0000313" key="4">
    <source>
        <dbReference type="Proteomes" id="UP000264820"/>
    </source>
</evidence>
<keyword evidence="1" id="KW-1133">Transmembrane helix</keyword>
<evidence type="ECO:0000313" key="3">
    <source>
        <dbReference type="Ensembl" id="ENSHCOP00000024069.1"/>
    </source>
</evidence>
<dbReference type="PROSITE" id="PS50879">
    <property type="entry name" value="RNASE_H_1"/>
    <property type="match status" value="1"/>
</dbReference>
<dbReference type="Gene3D" id="1.10.287.210">
    <property type="match status" value="1"/>
</dbReference>
<dbReference type="GO" id="GO:0003676">
    <property type="term" value="F:nucleic acid binding"/>
    <property type="evidence" value="ECO:0007669"/>
    <property type="project" value="InterPro"/>
</dbReference>
<dbReference type="STRING" id="109280.ENSHCOP00000024069"/>
<dbReference type="InterPro" id="IPR018154">
    <property type="entry name" value="TLV/ENV_coat_polyprotein"/>
</dbReference>